<dbReference type="InterPro" id="IPR036249">
    <property type="entry name" value="Thioredoxin-like_sf"/>
</dbReference>
<organism evidence="4 5">
    <name type="scientific">Mikania micrantha</name>
    <name type="common">bitter vine</name>
    <dbReference type="NCBI Taxonomy" id="192012"/>
    <lineage>
        <taxon>Eukaryota</taxon>
        <taxon>Viridiplantae</taxon>
        <taxon>Streptophyta</taxon>
        <taxon>Embryophyta</taxon>
        <taxon>Tracheophyta</taxon>
        <taxon>Spermatophyta</taxon>
        <taxon>Magnoliopsida</taxon>
        <taxon>eudicotyledons</taxon>
        <taxon>Gunneridae</taxon>
        <taxon>Pentapetalae</taxon>
        <taxon>asterids</taxon>
        <taxon>campanulids</taxon>
        <taxon>Asterales</taxon>
        <taxon>Asteraceae</taxon>
        <taxon>Asteroideae</taxon>
        <taxon>Heliantheae alliance</taxon>
        <taxon>Eupatorieae</taxon>
        <taxon>Mikania</taxon>
    </lineage>
</organism>
<dbReference type="OrthoDB" id="10263751at2759"/>
<dbReference type="InterPro" id="IPR013766">
    <property type="entry name" value="Thioredoxin_domain"/>
</dbReference>
<dbReference type="PRINTS" id="PR00421">
    <property type="entry name" value="THIOREDOXIN"/>
</dbReference>
<dbReference type="Pfam" id="PF00085">
    <property type="entry name" value="Thioredoxin"/>
    <property type="match status" value="1"/>
</dbReference>
<evidence type="ECO:0000256" key="1">
    <source>
        <dbReference type="ARBA" id="ARBA00023157"/>
    </source>
</evidence>
<dbReference type="SUPFAM" id="SSF52833">
    <property type="entry name" value="Thioredoxin-like"/>
    <property type="match status" value="1"/>
</dbReference>
<evidence type="ECO:0000313" key="4">
    <source>
        <dbReference type="EMBL" id="KAD1969845.1"/>
    </source>
</evidence>
<dbReference type="PROSITE" id="PS00194">
    <property type="entry name" value="THIOREDOXIN_1"/>
    <property type="match status" value="1"/>
</dbReference>
<evidence type="ECO:0000313" key="5">
    <source>
        <dbReference type="Proteomes" id="UP000326396"/>
    </source>
</evidence>
<protein>
    <recommendedName>
        <fullName evidence="3">Thioredoxin domain-containing protein</fullName>
    </recommendedName>
</protein>
<dbReference type="CDD" id="cd02947">
    <property type="entry name" value="TRX_family"/>
    <property type="match status" value="1"/>
</dbReference>
<comment type="similarity">
    <text evidence="2">Belongs to the thioredoxin family. Plant F-type subfamily.</text>
</comment>
<proteinExistence type="inferred from homology"/>
<reference evidence="4 5" key="1">
    <citation type="submission" date="2019-05" db="EMBL/GenBank/DDBJ databases">
        <title>Mikania micrantha, genome provides insights into the molecular mechanism of rapid growth.</title>
        <authorList>
            <person name="Liu B."/>
        </authorList>
    </citation>
    <scope>NUCLEOTIDE SEQUENCE [LARGE SCALE GENOMIC DNA]</scope>
    <source>
        <strain evidence="4">NLD-2019</strain>
        <tissue evidence="4">Leaf</tissue>
    </source>
</reference>
<dbReference type="Gene3D" id="3.40.30.10">
    <property type="entry name" value="Glutaredoxin"/>
    <property type="match status" value="1"/>
</dbReference>
<dbReference type="PANTHER" id="PTHR46115">
    <property type="entry name" value="THIOREDOXIN-LIKE PROTEIN 1"/>
    <property type="match status" value="1"/>
</dbReference>
<dbReference type="InterPro" id="IPR017937">
    <property type="entry name" value="Thioredoxin_CS"/>
</dbReference>
<dbReference type="PROSITE" id="PS51352">
    <property type="entry name" value="THIOREDOXIN_2"/>
    <property type="match status" value="1"/>
</dbReference>
<dbReference type="Proteomes" id="UP000326396">
    <property type="component" value="Unassembled WGS sequence"/>
</dbReference>
<sequence>MALQIHQVCRPISPAPVRIGLPSIAGEALQSFYPAKSMSSKSKISKKLRYSVTVRSSLETTGTVVVVGQVTEVNKDTFWPIVHAAGDKTVVLDMYTQWCGPCKIIAPKFQDLAEKYLDVVFLKLDCNQENKSLAKELGIKVVPTFKILKHGKIVKEVTGAKFDNLVAAMEDVRSC</sequence>
<dbReference type="AlphaFoldDB" id="A0A5N6LIT1"/>
<keyword evidence="5" id="KW-1185">Reference proteome</keyword>
<name>A0A5N6LIT1_9ASTR</name>
<dbReference type="EMBL" id="SZYD01000287">
    <property type="protein sequence ID" value="KAD1969845.1"/>
    <property type="molecule type" value="Genomic_DNA"/>
</dbReference>
<gene>
    <name evidence="4" type="ORF">E3N88_42089</name>
</gene>
<evidence type="ECO:0000259" key="3">
    <source>
        <dbReference type="PROSITE" id="PS51352"/>
    </source>
</evidence>
<keyword evidence="1" id="KW-1015">Disulfide bond</keyword>
<feature type="domain" description="Thioredoxin" evidence="3">
    <location>
        <begin position="9"/>
        <end position="174"/>
    </location>
</feature>
<evidence type="ECO:0000256" key="2">
    <source>
        <dbReference type="ARBA" id="ARBA00038337"/>
    </source>
</evidence>
<accession>A0A5N6LIT1</accession>
<comment type="caution">
    <text evidence="4">The sequence shown here is derived from an EMBL/GenBank/DDBJ whole genome shotgun (WGS) entry which is preliminary data.</text>
</comment>